<dbReference type="Gene3D" id="1.10.390.30">
    <property type="entry name" value="Peptidase M60, enhancin-like domain 3"/>
    <property type="match status" value="1"/>
</dbReference>
<dbReference type="Pfam" id="PF17291">
    <property type="entry name" value="M60-like_N"/>
    <property type="match status" value="1"/>
</dbReference>
<keyword evidence="3" id="KW-1185">Reference proteome</keyword>
<proteinExistence type="predicted"/>
<gene>
    <name evidence="2" type="ORF">ATANTOWER_011273</name>
</gene>
<evidence type="ECO:0000313" key="3">
    <source>
        <dbReference type="Proteomes" id="UP001345963"/>
    </source>
</evidence>
<sequence>MGLSLLKTTINAGSYKVPDPTQVIKDTYHFRHLLHRFAKHVTVEETLSEQEEEFLKKLGSDCATYLNMKAHDSCHYSQVVATLTDILKKSGLPQVSENCPVKSPKEHLLLHVGTEVYKVCPDPDALLPYLIKDNPLLPVVHNHRVKMDINTAEGEEWISTGLYLSPGMKTFMAIPAEIVNKGWQIQIGCQTDHLNAAELKRAPRVHERFPVTSEMIQVWNLWGGLIYLVAPPKTQAQGLQVVVQMAVPAPYYKSGVTTEADWSLLRMAPSPWAELEFDNIILTVPSEAVRQLEHPNELAALWNDIMKAIADLAAKPHEFPRKERFVADVQISHGWMHAGYPIMAHKASAEGLVSVTHARTKGMWGAIHELGHNQQRGCWEFPSHTTECTCNLWSVYVHEVVFDINREKAHPAMTLEERNKRVKDYIKGGRNLSSWSVWVALETYMQLQEKFGWDAIKKVFTAYHEMNSFPNDNKGKMNLYAETFSQTVGMNLTGFFKAWGWPIEQATEEKLSSLPAWTDHPMV</sequence>
<dbReference type="InterPro" id="IPR031161">
    <property type="entry name" value="Peptidase_M60_dom"/>
</dbReference>
<dbReference type="InterPro" id="IPR042279">
    <property type="entry name" value="Pep_M60_3"/>
</dbReference>
<dbReference type="InterPro" id="IPR051244">
    <property type="entry name" value="TCAF"/>
</dbReference>
<comment type="caution">
    <text evidence="2">The sequence shown here is derived from an EMBL/GenBank/DDBJ whole genome shotgun (WGS) entry which is preliminary data.</text>
</comment>
<dbReference type="SMART" id="SM01276">
    <property type="entry name" value="M60-like"/>
    <property type="match status" value="1"/>
</dbReference>
<organism evidence="2 3">
    <name type="scientific">Ataeniobius toweri</name>
    <dbReference type="NCBI Taxonomy" id="208326"/>
    <lineage>
        <taxon>Eukaryota</taxon>
        <taxon>Metazoa</taxon>
        <taxon>Chordata</taxon>
        <taxon>Craniata</taxon>
        <taxon>Vertebrata</taxon>
        <taxon>Euteleostomi</taxon>
        <taxon>Actinopterygii</taxon>
        <taxon>Neopterygii</taxon>
        <taxon>Teleostei</taxon>
        <taxon>Neoteleostei</taxon>
        <taxon>Acanthomorphata</taxon>
        <taxon>Ovalentaria</taxon>
        <taxon>Atherinomorphae</taxon>
        <taxon>Cyprinodontiformes</taxon>
        <taxon>Goodeidae</taxon>
        <taxon>Ataeniobius</taxon>
    </lineage>
</organism>
<feature type="domain" description="Peptidase M60" evidence="1">
    <location>
        <begin position="155"/>
        <end position="452"/>
    </location>
</feature>
<accession>A0ABU7BFK6</accession>
<dbReference type="PANTHER" id="PTHR15730">
    <property type="entry name" value="EXPERIMENTAL AUTOIMMUNE PROSTATITIS ANTIGEN 2-RELATED"/>
    <property type="match status" value="1"/>
</dbReference>
<dbReference type="Proteomes" id="UP001345963">
    <property type="component" value="Unassembled WGS sequence"/>
</dbReference>
<dbReference type="InterPro" id="IPR035423">
    <property type="entry name" value="M60-like_N"/>
</dbReference>
<reference evidence="2 3" key="1">
    <citation type="submission" date="2021-07" db="EMBL/GenBank/DDBJ databases">
        <authorList>
            <person name="Palmer J.M."/>
        </authorList>
    </citation>
    <scope>NUCLEOTIDE SEQUENCE [LARGE SCALE GENOMIC DNA]</scope>
    <source>
        <strain evidence="2 3">AT_MEX2019</strain>
        <tissue evidence="2">Muscle</tissue>
    </source>
</reference>
<protein>
    <recommendedName>
        <fullName evidence="1">Peptidase M60 domain-containing protein</fullName>
    </recommendedName>
</protein>
<evidence type="ECO:0000259" key="1">
    <source>
        <dbReference type="PROSITE" id="PS51723"/>
    </source>
</evidence>
<dbReference type="EMBL" id="JAHUTI010051627">
    <property type="protein sequence ID" value="MED6249236.1"/>
    <property type="molecule type" value="Genomic_DNA"/>
</dbReference>
<evidence type="ECO:0000313" key="2">
    <source>
        <dbReference type="EMBL" id="MED6249236.1"/>
    </source>
</evidence>
<dbReference type="PROSITE" id="PS51723">
    <property type="entry name" value="PEPTIDASE_M60"/>
    <property type="match status" value="1"/>
</dbReference>
<name>A0ABU7BFK6_9TELE</name>
<dbReference type="PANTHER" id="PTHR15730:SF5">
    <property type="entry name" value="SI:CH211-210B2.2-RELATED"/>
    <property type="match status" value="1"/>
</dbReference>
<dbReference type="Gene3D" id="3.40.390.80">
    <property type="entry name" value="Peptidase M60, enhancin-like domain 2"/>
    <property type="match status" value="1"/>
</dbReference>
<dbReference type="Pfam" id="PF13402">
    <property type="entry name" value="Peptidase_M60"/>
    <property type="match status" value="1"/>
</dbReference>